<sequence>MQGEIIVTITFFKNRILPILAGTLLAILLSACVSASGNSNAFTFSDDAVTAAAEGAGYTIDGTNLTINAAGTYTLSGSCAEGSVTVKKEVTGVTLVLDSLTLTSSTTAPILCNQSSSVTIEAQGESTLTNTEDASTEASSTSFEGAAIKVKSGASLNLTGSGILNVEGTCKNGVKGGAGASVTISDLTLTINAADNALSCDGSVAVDSGVLNLTAGNDGLKSDPDVDDTESDGTVTINGGTVTITASGDGIQGASALTINDGAFTVTTGGGCQAVLEGDASAKGLKSGGMLTVNGGSFILDSVDDALHAVNVTLAAGTYTISSGDDGIHADEVLTLGVQDSENGPDITVAASYEGFEGAAIALYSGSGYIIASDDGINAANGDLDRSYGFSLDIHGGNWYVNAGGDALDSNGDINFYGGVTEFYGSANNGDSALDYDGSCVYQGGTFLAVGTTGMAQVPSTGTYVAFGSIGMGGGGMGGQRSQHTADGTQQPADDMEPPDGSQGGAAPAMNGQKPVPPTDGTDDSTTRGQRGDLGGGMMNGTVDADTSEFVIAEGNEIVIKDSSGDVLYSATGVKAANSVIFGAETLTEGETYTLYIDGEEAVAAIAKTGTGTEQGFAAGVGGQRPAGAAESTEAQSSAA</sequence>
<name>C0KTB5_9CLOT</name>
<feature type="compositionally biased region" description="Polar residues" evidence="1">
    <location>
        <begin position="480"/>
        <end position="492"/>
    </location>
</feature>
<feature type="signal peptide" evidence="2">
    <location>
        <begin position="1"/>
        <end position="35"/>
    </location>
</feature>
<accession>C0KTB5</accession>
<feature type="region of interest" description="Disordered" evidence="1">
    <location>
        <begin position="475"/>
        <end position="542"/>
    </location>
</feature>
<feature type="region of interest" description="Disordered" evidence="1">
    <location>
        <begin position="618"/>
        <end position="640"/>
    </location>
</feature>
<evidence type="ECO:0000256" key="1">
    <source>
        <dbReference type="SAM" id="MobiDB-lite"/>
    </source>
</evidence>
<keyword evidence="2" id="KW-0732">Signal</keyword>
<dbReference type="AlphaFoldDB" id="C0KTB5"/>
<protein>
    <submittedName>
        <fullName evidence="3">Large exoprotein</fullName>
    </submittedName>
</protein>
<feature type="compositionally biased region" description="Low complexity" evidence="1">
    <location>
        <begin position="627"/>
        <end position="640"/>
    </location>
</feature>
<feature type="chain" id="PRO_5038826466" evidence="2">
    <location>
        <begin position="36"/>
        <end position="640"/>
    </location>
</feature>
<dbReference type="EMBL" id="FJ625861">
    <property type="protein sequence ID" value="ACN23801.1"/>
    <property type="molecule type" value="Genomic_DNA"/>
</dbReference>
<proteinExistence type="predicted"/>
<dbReference type="Pfam" id="PF14262">
    <property type="entry name" value="Cthe_2159"/>
    <property type="match status" value="1"/>
</dbReference>
<dbReference type="InterPro" id="IPR025584">
    <property type="entry name" value="Cthe_2159"/>
</dbReference>
<reference evidence="3" key="1">
    <citation type="journal article" date="2010" name="PLoS ONE">
        <title>Phylogenetic Evidence for Lateral Gene Transfer in the Intestine of Marine Iguanas.</title>
        <authorList>
            <person name="Nelson D.M."/>
            <person name="Cann I.K.O."/>
            <person name="Altermann E."/>
            <person name="Mackie R.I."/>
        </authorList>
    </citation>
    <scope>NUCLEOTIDE SEQUENCE</scope>
</reference>
<organism evidence="3">
    <name type="scientific">Clostridium sp. enrichment culture clone 7-14</name>
    <dbReference type="NCBI Taxonomy" id="598552"/>
    <lineage>
        <taxon>Bacteria</taxon>
        <taxon>Bacillati</taxon>
        <taxon>Bacillota</taxon>
        <taxon>Clostridia</taxon>
        <taxon>Eubacteriales</taxon>
        <taxon>Clostridiaceae</taxon>
        <taxon>Clostridium</taxon>
        <taxon>environmental samples</taxon>
    </lineage>
</organism>
<evidence type="ECO:0000256" key="2">
    <source>
        <dbReference type="SAM" id="SignalP"/>
    </source>
</evidence>
<evidence type="ECO:0000313" key="3">
    <source>
        <dbReference type="EMBL" id="ACN23801.1"/>
    </source>
</evidence>